<feature type="compositionally biased region" description="Basic and acidic residues" evidence="4">
    <location>
        <begin position="297"/>
        <end position="311"/>
    </location>
</feature>
<dbReference type="PROSITE" id="PS50102">
    <property type="entry name" value="RRM"/>
    <property type="match status" value="1"/>
</dbReference>
<dbReference type="InterPro" id="IPR035979">
    <property type="entry name" value="RBD_domain_sf"/>
</dbReference>
<evidence type="ECO:0000256" key="2">
    <source>
        <dbReference type="ARBA" id="ARBA00023242"/>
    </source>
</evidence>
<dbReference type="GO" id="GO:0003729">
    <property type="term" value="F:mRNA binding"/>
    <property type="evidence" value="ECO:0007669"/>
    <property type="project" value="TreeGrafter"/>
</dbReference>
<reference evidence="6" key="1">
    <citation type="submission" date="2021-06" db="EMBL/GenBank/DDBJ databases">
        <authorList>
            <person name="Kallberg Y."/>
            <person name="Tangrot J."/>
            <person name="Rosling A."/>
        </authorList>
    </citation>
    <scope>NUCLEOTIDE SEQUENCE</scope>
    <source>
        <strain evidence="6">CL551</strain>
    </source>
</reference>
<dbReference type="Gene3D" id="3.30.70.330">
    <property type="match status" value="1"/>
</dbReference>
<evidence type="ECO:0000256" key="3">
    <source>
        <dbReference type="PROSITE-ProRule" id="PRU00176"/>
    </source>
</evidence>
<evidence type="ECO:0000259" key="5">
    <source>
        <dbReference type="PROSITE" id="PS50102"/>
    </source>
</evidence>
<feature type="compositionally biased region" description="Polar residues" evidence="4">
    <location>
        <begin position="206"/>
        <end position="228"/>
    </location>
</feature>
<proteinExistence type="predicted"/>
<comment type="caution">
    <text evidence="6">The sequence shown here is derived from an EMBL/GenBank/DDBJ whole genome shotgun (WGS) entry which is preliminary data.</text>
</comment>
<comment type="subcellular location">
    <subcellularLocation>
        <location evidence="1">Nucleus</location>
    </subcellularLocation>
</comment>
<dbReference type="InterPro" id="IPR012677">
    <property type="entry name" value="Nucleotide-bd_a/b_plait_sf"/>
</dbReference>
<feature type="domain" description="RRM" evidence="5">
    <location>
        <begin position="42"/>
        <end position="122"/>
    </location>
</feature>
<keyword evidence="3" id="KW-0694">RNA-binding</keyword>
<accession>A0A9N9A3Q0</accession>
<name>A0A9N9A3Q0_9GLOM</name>
<sequence length="361" mass="42615">METTGSIDGTDTVPHDHGISRAQNAVYIPPSKTNSITENPLKTLFVGRLDPERAINRSTDFRNLEERFQKIRRNQEREALTGDSRGYAFIEFTHERSCQDAYVNSYKMTIDDRQVLTDYERGRVMEGWVPRRLGGGFGGRKESGQLRFGARDRPFKRPLHVTGNQVMPEILPEQRLDDCWRRNMLAEDERLTQRSGVANNRSVFQLSKDSHFNQQDRWNGSRFNNGNDVNKGLGEDRPVRYQHSNQSYHRDQSIEAFPSRLQVRENGTHGHTERHHRYRHERKYGHSGSRSRSPSRYKRDNYKYMRGDNRSNSRRTRSRSPHSRTKYPDQSHSRYAGHDRHSERDKNRERSKSNREYYSRK</sequence>
<dbReference type="InterPro" id="IPR000504">
    <property type="entry name" value="RRM_dom"/>
</dbReference>
<evidence type="ECO:0000256" key="4">
    <source>
        <dbReference type="SAM" id="MobiDB-lite"/>
    </source>
</evidence>
<evidence type="ECO:0000256" key="1">
    <source>
        <dbReference type="ARBA" id="ARBA00004123"/>
    </source>
</evidence>
<dbReference type="EMBL" id="CAJVPV010002075">
    <property type="protein sequence ID" value="CAG8516945.1"/>
    <property type="molecule type" value="Genomic_DNA"/>
</dbReference>
<feature type="compositionally biased region" description="Basic residues" evidence="4">
    <location>
        <begin position="312"/>
        <end position="325"/>
    </location>
</feature>
<keyword evidence="2" id="KW-0539">Nucleus</keyword>
<dbReference type="PANTHER" id="PTHR13952:SF6">
    <property type="entry name" value="U11_U12 SMALL NUCLEAR RIBONUCLEOPROTEIN 35 KDA PROTEIN"/>
    <property type="match status" value="1"/>
</dbReference>
<protein>
    <submittedName>
        <fullName evidence="6">5253_t:CDS:1</fullName>
    </submittedName>
</protein>
<dbReference type="InterPro" id="IPR051183">
    <property type="entry name" value="U1_U11-U12_snRNP_70-35kDa"/>
</dbReference>
<feature type="region of interest" description="Disordered" evidence="4">
    <location>
        <begin position="206"/>
        <end position="237"/>
    </location>
</feature>
<feature type="compositionally biased region" description="Basic and acidic residues" evidence="4">
    <location>
        <begin position="326"/>
        <end position="361"/>
    </location>
</feature>
<gene>
    <name evidence="6" type="ORF">AMORRO_LOCUS4011</name>
</gene>
<dbReference type="GO" id="GO:0017069">
    <property type="term" value="F:snRNA binding"/>
    <property type="evidence" value="ECO:0007669"/>
    <property type="project" value="TreeGrafter"/>
</dbReference>
<dbReference type="GO" id="GO:0071011">
    <property type="term" value="C:precatalytic spliceosome"/>
    <property type="evidence" value="ECO:0007669"/>
    <property type="project" value="TreeGrafter"/>
</dbReference>
<evidence type="ECO:0000313" key="7">
    <source>
        <dbReference type="Proteomes" id="UP000789342"/>
    </source>
</evidence>
<feature type="compositionally biased region" description="Basic residues" evidence="4">
    <location>
        <begin position="272"/>
        <end position="285"/>
    </location>
</feature>
<dbReference type="PANTHER" id="PTHR13952">
    <property type="entry name" value="U1 SMALL NUCLEAR RIBONUCLEOPROTEIN 70 KD"/>
    <property type="match status" value="1"/>
</dbReference>
<feature type="region of interest" description="Disordered" evidence="4">
    <location>
        <begin position="267"/>
        <end position="361"/>
    </location>
</feature>
<keyword evidence="7" id="KW-1185">Reference proteome</keyword>
<organism evidence="6 7">
    <name type="scientific">Acaulospora morrowiae</name>
    <dbReference type="NCBI Taxonomy" id="94023"/>
    <lineage>
        <taxon>Eukaryota</taxon>
        <taxon>Fungi</taxon>
        <taxon>Fungi incertae sedis</taxon>
        <taxon>Mucoromycota</taxon>
        <taxon>Glomeromycotina</taxon>
        <taxon>Glomeromycetes</taxon>
        <taxon>Diversisporales</taxon>
        <taxon>Acaulosporaceae</taxon>
        <taxon>Acaulospora</taxon>
    </lineage>
</organism>
<dbReference type="SUPFAM" id="SSF54928">
    <property type="entry name" value="RNA-binding domain, RBD"/>
    <property type="match status" value="1"/>
</dbReference>
<feature type="region of interest" description="Disordered" evidence="4">
    <location>
        <begin position="1"/>
        <end position="20"/>
    </location>
</feature>
<dbReference type="Pfam" id="PF00076">
    <property type="entry name" value="RRM_1"/>
    <property type="match status" value="1"/>
</dbReference>
<dbReference type="Proteomes" id="UP000789342">
    <property type="component" value="Unassembled WGS sequence"/>
</dbReference>
<dbReference type="AlphaFoldDB" id="A0A9N9A3Q0"/>
<evidence type="ECO:0000313" key="6">
    <source>
        <dbReference type="EMBL" id="CAG8516945.1"/>
    </source>
</evidence>
<dbReference type="OrthoDB" id="6159137at2759"/>
<dbReference type="GO" id="GO:0000398">
    <property type="term" value="P:mRNA splicing, via spliceosome"/>
    <property type="evidence" value="ECO:0007669"/>
    <property type="project" value="TreeGrafter"/>
</dbReference>